<evidence type="ECO:0000313" key="3">
    <source>
        <dbReference type="Proteomes" id="UP000190961"/>
    </source>
</evidence>
<dbReference type="STRING" id="688867.SAMN05660236_0967"/>
<dbReference type="PROSITE" id="PS51257">
    <property type="entry name" value="PROKAR_LIPOPROTEIN"/>
    <property type="match status" value="1"/>
</dbReference>
<keyword evidence="3" id="KW-1185">Reference proteome</keyword>
<dbReference type="SUPFAM" id="SSF49329">
    <property type="entry name" value="Cu,Zn superoxide dismutase-like"/>
    <property type="match status" value="1"/>
</dbReference>
<dbReference type="GO" id="GO:0046872">
    <property type="term" value="F:metal ion binding"/>
    <property type="evidence" value="ECO:0007669"/>
    <property type="project" value="InterPro"/>
</dbReference>
<proteinExistence type="inferred from homology"/>
<reference evidence="2 3" key="1">
    <citation type="submission" date="2017-02" db="EMBL/GenBank/DDBJ databases">
        <authorList>
            <person name="Peterson S.W."/>
        </authorList>
    </citation>
    <scope>NUCLEOTIDE SEQUENCE [LARGE SCALE GENOMIC DNA]</scope>
    <source>
        <strain evidence="2 3">DSM 25262</strain>
    </source>
</reference>
<dbReference type="GO" id="GO:0006801">
    <property type="term" value="P:superoxide metabolic process"/>
    <property type="evidence" value="ECO:0007669"/>
    <property type="project" value="InterPro"/>
</dbReference>
<dbReference type="RefSeq" id="WP_079685548.1">
    <property type="nucleotide sequence ID" value="NZ_FUZU01000001.1"/>
</dbReference>
<dbReference type="Proteomes" id="UP000190961">
    <property type="component" value="Unassembled WGS sequence"/>
</dbReference>
<dbReference type="AlphaFoldDB" id="A0A1T5JC53"/>
<name>A0A1T5JC53_9BACT</name>
<evidence type="ECO:0008006" key="4">
    <source>
        <dbReference type="Google" id="ProtNLM"/>
    </source>
</evidence>
<dbReference type="EMBL" id="FUZU01000001">
    <property type="protein sequence ID" value="SKC48979.1"/>
    <property type="molecule type" value="Genomic_DNA"/>
</dbReference>
<evidence type="ECO:0000313" key="2">
    <source>
        <dbReference type="EMBL" id="SKC48979.1"/>
    </source>
</evidence>
<protein>
    <recommendedName>
        <fullName evidence="4">CHRD domain-containing protein</fullName>
    </recommendedName>
</protein>
<sequence length="170" mass="17461">MKKVIGGILLTASLMACQDNESSTGDKDFTGNETVYALAAGSEYDIDGTVTLKEKTDGSTLVLVALSGTEGTIEHPVHIHLGNISAPGADVYASLNPVIGNVGTSETVLTKVADESTITYKQLTALDACMKIHLAASGESKDIILAGANIGVNASKDASGRLSFGVCKSE</sequence>
<gene>
    <name evidence="2" type="ORF">SAMN05660236_0967</name>
</gene>
<organism evidence="2 3">
    <name type="scientific">Ohtaekwangia koreensis</name>
    <dbReference type="NCBI Taxonomy" id="688867"/>
    <lineage>
        <taxon>Bacteria</taxon>
        <taxon>Pseudomonadati</taxon>
        <taxon>Bacteroidota</taxon>
        <taxon>Cytophagia</taxon>
        <taxon>Cytophagales</taxon>
        <taxon>Fulvivirgaceae</taxon>
        <taxon>Ohtaekwangia</taxon>
    </lineage>
</organism>
<comment type="similarity">
    <text evidence="1">Belongs to the Cu-Zn superoxide dismutase family.</text>
</comment>
<dbReference type="InterPro" id="IPR036423">
    <property type="entry name" value="SOD-like_Cu/Zn_dom_sf"/>
</dbReference>
<dbReference type="OrthoDB" id="1451403at2"/>
<evidence type="ECO:0000256" key="1">
    <source>
        <dbReference type="ARBA" id="ARBA00010457"/>
    </source>
</evidence>
<accession>A0A1T5JC53</accession>